<feature type="domain" description="Glyoxalase-like" evidence="1">
    <location>
        <begin position="15"/>
        <end position="80"/>
    </location>
</feature>
<dbReference type="SUPFAM" id="SSF54593">
    <property type="entry name" value="Glyoxalase/Bleomycin resistance protein/Dihydroxybiphenyl dioxygenase"/>
    <property type="match status" value="1"/>
</dbReference>
<dbReference type="AlphaFoldDB" id="W4LUE4"/>
<name>W4LUE4_9BACT</name>
<feature type="non-terminal residue" evidence="2">
    <location>
        <position position="81"/>
    </location>
</feature>
<accession>W4LUE4</accession>
<dbReference type="Pfam" id="PF18029">
    <property type="entry name" value="Glyoxalase_6"/>
    <property type="match status" value="1"/>
</dbReference>
<dbReference type="HOGENOM" id="CLU_2579277_0_0_7"/>
<reference evidence="2 3" key="1">
    <citation type="journal article" date="2014" name="Nature">
        <title>An environmental bacterial taxon with a large and distinct metabolic repertoire.</title>
        <authorList>
            <person name="Wilson M.C."/>
            <person name="Mori T."/>
            <person name="Ruckert C."/>
            <person name="Uria A.R."/>
            <person name="Helf M.J."/>
            <person name="Takada K."/>
            <person name="Gernert C."/>
            <person name="Steffens U.A."/>
            <person name="Heycke N."/>
            <person name="Schmitt S."/>
            <person name="Rinke C."/>
            <person name="Helfrich E.J."/>
            <person name="Brachmann A.O."/>
            <person name="Gurgui C."/>
            <person name="Wakimoto T."/>
            <person name="Kracht M."/>
            <person name="Crusemann M."/>
            <person name="Hentschel U."/>
            <person name="Abe I."/>
            <person name="Matsunaga S."/>
            <person name="Kalinowski J."/>
            <person name="Takeyama H."/>
            <person name="Piel J."/>
        </authorList>
    </citation>
    <scope>NUCLEOTIDE SEQUENCE [LARGE SCALE GENOMIC DNA]</scope>
    <source>
        <strain evidence="3">TSY2</strain>
    </source>
</reference>
<dbReference type="Gene3D" id="3.10.180.10">
    <property type="entry name" value="2,3-Dihydroxybiphenyl 1,2-Dioxygenase, domain 1"/>
    <property type="match status" value="1"/>
</dbReference>
<gene>
    <name evidence="2" type="ORF">ETSY2_36880</name>
</gene>
<organism evidence="2 3">
    <name type="scientific">Candidatus Entotheonella gemina</name>
    <dbReference type="NCBI Taxonomy" id="1429439"/>
    <lineage>
        <taxon>Bacteria</taxon>
        <taxon>Pseudomonadati</taxon>
        <taxon>Nitrospinota/Tectimicrobiota group</taxon>
        <taxon>Candidatus Tectimicrobiota</taxon>
        <taxon>Candidatus Entotheonellia</taxon>
        <taxon>Candidatus Entotheonellales</taxon>
        <taxon>Candidatus Entotheonellaceae</taxon>
        <taxon>Candidatus Entotheonella</taxon>
    </lineage>
</organism>
<keyword evidence="3" id="KW-1185">Reference proteome</keyword>
<sequence length="81" mass="9168">MTAAHNRGIGTIYATVIDVNDLETSGAFWSQLLGVDVLYQNDNYFRLGRQGELPYLLLQRVPDPQQGKNRVHLDLEVPDLQ</sequence>
<dbReference type="Proteomes" id="UP000019140">
    <property type="component" value="Unassembled WGS sequence"/>
</dbReference>
<dbReference type="EMBL" id="AZHX01001602">
    <property type="protein sequence ID" value="ETX01613.1"/>
    <property type="molecule type" value="Genomic_DNA"/>
</dbReference>
<evidence type="ECO:0000313" key="3">
    <source>
        <dbReference type="Proteomes" id="UP000019140"/>
    </source>
</evidence>
<evidence type="ECO:0000259" key="1">
    <source>
        <dbReference type="Pfam" id="PF18029"/>
    </source>
</evidence>
<dbReference type="InterPro" id="IPR041581">
    <property type="entry name" value="Glyoxalase_6"/>
</dbReference>
<comment type="caution">
    <text evidence="2">The sequence shown here is derived from an EMBL/GenBank/DDBJ whole genome shotgun (WGS) entry which is preliminary data.</text>
</comment>
<dbReference type="InterPro" id="IPR029068">
    <property type="entry name" value="Glyas_Bleomycin-R_OHBP_Dase"/>
</dbReference>
<protein>
    <recommendedName>
        <fullName evidence="1">Glyoxalase-like domain-containing protein</fullName>
    </recommendedName>
</protein>
<evidence type="ECO:0000313" key="2">
    <source>
        <dbReference type="EMBL" id="ETX01613.1"/>
    </source>
</evidence>
<proteinExistence type="predicted"/>